<organism evidence="2 3">
    <name type="scientific">Photobacterium swingsii</name>
    <dbReference type="NCBI Taxonomy" id="680026"/>
    <lineage>
        <taxon>Bacteria</taxon>
        <taxon>Pseudomonadati</taxon>
        <taxon>Pseudomonadota</taxon>
        <taxon>Gammaproteobacteria</taxon>
        <taxon>Vibrionales</taxon>
        <taxon>Vibrionaceae</taxon>
        <taxon>Photobacterium</taxon>
    </lineage>
</organism>
<dbReference type="InterPro" id="IPR038706">
    <property type="entry name" value="Type_VI_SciN-like_sf"/>
</dbReference>
<accession>A0A0J8VCQ6</accession>
<dbReference type="RefSeq" id="WP_048898442.1">
    <property type="nucleotide sequence ID" value="NZ_AP024852.1"/>
</dbReference>
<dbReference type="InterPro" id="IPR017734">
    <property type="entry name" value="T6SS_SciN"/>
</dbReference>
<feature type="chain" id="PRO_5030009113" evidence="1">
    <location>
        <begin position="24"/>
        <end position="158"/>
    </location>
</feature>
<comment type="caution">
    <text evidence="2">The sequence shown here is derived from an EMBL/GenBank/DDBJ whole genome shotgun (WGS) entry which is preliminary data.</text>
</comment>
<evidence type="ECO:0000313" key="2">
    <source>
        <dbReference type="EMBL" id="PSW23598.1"/>
    </source>
</evidence>
<feature type="signal peptide" evidence="1">
    <location>
        <begin position="1"/>
        <end position="23"/>
    </location>
</feature>
<dbReference type="Proteomes" id="UP000240481">
    <property type="component" value="Unassembled WGS sequence"/>
</dbReference>
<protein>
    <submittedName>
        <fullName evidence="2">Type VI secretion system lipoprotein TssJ</fullName>
    </submittedName>
</protein>
<dbReference type="NCBIfam" id="TIGR03352">
    <property type="entry name" value="VI_chp_3"/>
    <property type="match status" value="1"/>
</dbReference>
<dbReference type="STRING" id="680026.AB733_08945"/>
<reference evidence="2 3" key="1">
    <citation type="submission" date="2018-01" db="EMBL/GenBank/DDBJ databases">
        <title>Whole genome sequencing of Histamine producing bacteria.</title>
        <authorList>
            <person name="Butler K."/>
        </authorList>
    </citation>
    <scope>NUCLEOTIDE SEQUENCE [LARGE SCALE GENOMIC DNA]</scope>
    <source>
        <strain evidence="2 3">DSM 24669</strain>
    </source>
</reference>
<dbReference type="Pfam" id="PF12790">
    <property type="entry name" value="T6SS-SciN"/>
    <property type="match status" value="1"/>
</dbReference>
<evidence type="ECO:0000256" key="1">
    <source>
        <dbReference type="SAM" id="SignalP"/>
    </source>
</evidence>
<dbReference type="Gene3D" id="2.60.40.4150">
    <property type="entry name" value="Type VI secretion system, lipoprotein SciN"/>
    <property type="match status" value="1"/>
</dbReference>
<dbReference type="OrthoDB" id="5471061at2"/>
<dbReference type="PANTHER" id="PTHR37625:SF4">
    <property type="entry name" value="OUTER MEMBRANE LIPOPROTEIN"/>
    <property type="match status" value="1"/>
</dbReference>
<dbReference type="AlphaFoldDB" id="A0A0J8VCQ6"/>
<proteinExistence type="predicted"/>
<keyword evidence="2" id="KW-0449">Lipoprotein</keyword>
<dbReference type="PANTHER" id="PTHR37625">
    <property type="entry name" value="OUTER MEMBRANE LIPOPROTEIN-RELATED"/>
    <property type="match status" value="1"/>
</dbReference>
<keyword evidence="3" id="KW-1185">Reference proteome</keyword>
<name>A0A0J8VCQ6_9GAMM</name>
<evidence type="ECO:0000313" key="3">
    <source>
        <dbReference type="Proteomes" id="UP000240481"/>
    </source>
</evidence>
<sequence length="158" mass="17419">MKRTLFIVSALLMLNGCSSWMFWKDDSPALVIAHVTAANNINPNIDGLASPLEVRIYQLADSEAFKQASFLDIYNDDQGALKADLLSKRQLGSVLPNGKLTVEIPQMSEVKYIGVVAAFANYREAKNKVIMTIEPDSKIEVNVMIDGINVSVTDLEDK</sequence>
<keyword evidence="1" id="KW-0732">Signal</keyword>
<gene>
    <name evidence="2" type="primary">tssJ</name>
    <name evidence="2" type="ORF">C9I94_15895</name>
</gene>
<dbReference type="EMBL" id="PYLZ01000008">
    <property type="protein sequence ID" value="PSW23598.1"/>
    <property type="molecule type" value="Genomic_DNA"/>
</dbReference>